<dbReference type="PANTHER" id="PTHR10730:SF53">
    <property type="entry name" value="GLYCOSYLTRANSFERASE 25 FAMILY MEMBER"/>
    <property type="match status" value="1"/>
</dbReference>
<reference evidence="5" key="1">
    <citation type="journal article" date="2020" name="Stud. Mycol.">
        <title>101 Dothideomycetes genomes: a test case for predicting lifestyles and emergence of pathogens.</title>
        <authorList>
            <person name="Haridas S."/>
            <person name="Albert R."/>
            <person name="Binder M."/>
            <person name="Bloem J."/>
            <person name="Labutti K."/>
            <person name="Salamov A."/>
            <person name="Andreopoulos B."/>
            <person name="Baker S."/>
            <person name="Barry K."/>
            <person name="Bills G."/>
            <person name="Bluhm B."/>
            <person name="Cannon C."/>
            <person name="Castanera R."/>
            <person name="Culley D."/>
            <person name="Daum C."/>
            <person name="Ezra D."/>
            <person name="Gonzalez J."/>
            <person name="Henrissat B."/>
            <person name="Kuo A."/>
            <person name="Liang C."/>
            <person name="Lipzen A."/>
            <person name="Lutzoni F."/>
            <person name="Magnuson J."/>
            <person name="Mondo S."/>
            <person name="Nolan M."/>
            <person name="Ohm R."/>
            <person name="Pangilinan J."/>
            <person name="Park H.-J."/>
            <person name="Ramirez L."/>
            <person name="Alfaro M."/>
            <person name="Sun H."/>
            <person name="Tritt A."/>
            <person name="Yoshinaga Y."/>
            <person name="Zwiers L.-H."/>
            <person name="Turgeon B."/>
            <person name="Goodwin S."/>
            <person name="Spatafora J."/>
            <person name="Crous P."/>
            <person name="Grigoriev I."/>
        </authorList>
    </citation>
    <scope>NUCLEOTIDE SEQUENCE</scope>
    <source>
        <strain evidence="5">CBS 269.34</strain>
    </source>
</reference>
<evidence type="ECO:0000313" key="5">
    <source>
        <dbReference type="EMBL" id="KAF2493245.1"/>
    </source>
</evidence>
<accession>A0A6A6QLK7</accession>
<evidence type="ECO:0000313" key="6">
    <source>
        <dbReference type="Proteomes" id="UP000799750"/>
    </source>
</evidence>
<dbReference type="GO" id="GO:0016740">
    <property type="term" value="F:transferase activity"/>
    <property type="evidence" value="ECO:0007669"/>
    <property type="project" value="UniProtKB-KW"/>
</dbReference>
<keyword evidence="3" id="KW-0808">Transferase</keyword>
<dbReference type="InterPro" id="IPR050757">
    <property type="entry name" value="Collagen_mod_GT25"/>
</dbReference>
<dbReference type="OrthoDB" id="47375at2759"/>
<evidence type="ECO:0000256" key="1">
    <source>
        <dbReference type="ARBA" id="ARBA00006721"/>
    </source>
</evidence>
<dbReference type="EMBL" id="MU004192">
    <property type="protein sequence ID" value="KAF2493245.1"/>
    <property type="molecule type" value="Genomic_DNA"/>
</dbReference>
<gene>
    <name evidence="5" type="ORF">BU16DRAFT_465319</name>
</gene>
<evidence type="ECO:0000256" key="2">
    <source>
        <dbReference type="ARBA" id="ARBA00022676"/>
    </source>
</evidence>
<evidence type="ECO:0000259" key="4">
    <source>
        <dbReference type="Pfam" id="PF01755"/>
    </source>
</evidence>
<organism evidence="5 6">
    <name type="scientific">Lophium mytilinum</name>
    <dbReference type="NCBI Taxonomy" id="390894"/>
    <lineage>
        <taxon>Eukaryota</taxon>
        <taxon>Fungi</taxon>
        <taxon>Dikarya</taxon>
        <taxon>Ascomycota</taxon>
        <taxon>Pezizomycotina</taxon>
        <taxon>Dothideomycetes</taxon>
        <taxon>Pleosporomycetidae</taxon>
        <taxon>Mytilinidiales</taxon>
        <taxon>Mytilinidiaceae</taxon>
        <taxon>Lophium</taxon>
    </lineage>
</organism>
<sequence length="349" mass="38344">FQKIFVLNLPSRTDRRDSMSLAAALSILQIEYIDGVAGDDVLEKVLPPNNHKTMAKGNIGSWRAHMNALLTIVEQNISTALILEDDADWDVRIKRQLETFATAALGLQISLNNSNSTTLSHLRGDIDASTAKGDAESGASISISALPRLHSPKSSPYGLEWDILWLGHCGAQLPFPSPASRIAIFNDETVPEPQHLKSHPFAPHDAIASVYPPHTRVVHRSNKTICSIAYAVTQGSARKLLWEFGIRGLDRGYDFALRDWCDGVIGGVREEKKGEGGRPMCITVQPPLFSHYFPPKATSDIMGHGGGYVAKVESKYLRWSVKMNLGRLVWGREVVDQWPDGEGKMGKGV</sequence>
<comment type="similarity">
    <text evidence="1">Belongs to the glycosyltransferase 25 family.</text>
</comment>
<keyword evidence="2" id="KW-0328">Glycosyltransferase</keyword>
<evidence type="ECO:0000256" key="3">
    <source>
        <dbReference type="ARBA" id="ARBA00022679"/>
    </source>
</evidence>
<name>A0A6A6QLK7_9PEZI</name>
<protein>
    <recommendedName>
        <fullName evidence="4">Glycosyl transferase family 25 domain-containing protein</fullName>
    </recommendedName>
</protein>
<keyword evidence="6" id="KW-1185">Reference proteome</keyword>
<dbReference type="PANTHER" id="PTHR10730">
    <property type="entry name" value="PROCOLLAGEN-LYSINE,2-OXOGLUTARATE 5-DIOXYGENASE/GLYCOSYLTRANSFERASE 25 FAMILY MEMBER"/>
    <property type="match status" value="1"/>
</dbReference>
<feature type="domain" description="Glycosyl transferase family 25" evidence="4">
    <location>
        <begin position="2"/>
        <end position="102"/>
    </location>
</feature>
<dbReference type="InterPro" id="IPR002654">
    <property type="entry name" value="Glyco_trans_25"/>
</dbReference>
<dbReference type="Pfam" id="PF01755">
    <property type="entry name" value="Glyco_transf_25"/>
    <property type="match status" value="1"/>
</dbReference>
<dbReference type="CDD" id="cd06532">
    <property type="entry name" value="Glyco_transf_25"/>
    <property type="match status" value="1"/>
</dbReference>
<proteinExistence type="inferred from homology"/>
<feature type="non-terminal residue" evidence="5">
    <location>
        <position position="1"/>
    </location>
</feature>
<dbReference type="AlphaFoldDB" id="A0A6A6QLK7"/>
<dbReference type="Proteomes" id="UP000799750">
    <property type="component" value="Unassembled WGS sequence"/>
</dbReference>